<dbReference type="Proteomes" id="UP001139648">
    <property type="component" value="Unassembled WGS sequence"/>
</dbReference>
<keyword evidence="2" id="KW-1185">Reference proteome</keyword>
<dbReference type="RefSeq" id="WP_253744284.1">
    <property type="nucleotide sequence ID" value="NZ_BAABKA010000015.1"/>
</dbReference>
<dbReference type="EMBL" id="JAMZEB010000002">
    <property type="protein sequence ID" value="MCP2357150.1"/>
    <property type="molecule type" value="Genomic_DNA"/>
</dbReference>
<dbReference type="AlphaFoldDB" id="A0A9X2GG05"/>
<evidence type="ECO:0000313" key="2">
    <source>
        <dbReference type="Proteomes" id="UP001139648"/>
    </source>
</evidence>
<proteinExistence type="predicted"/>
<evidence type="ECO:0000313" key="1">
    <source>
        <dbReference type="EMBL" id="MCP2357150.1"/>
    </source>
</evidence>
<organism evidence="1 2">
    <name type="scientific">Nonomuraea thailandensis</name>
    <dbReference type="NCBI Taxonomy" id="1188745"/>
    <lineage>
        <taxon>Bacteria</taxon>
        <taxon>Bacillati</taxon>
        <taxon>Actinomycetota</taxon>
        <taxon>Actinomycetes</taxon>
        <taxon>Streptosporangiales</taxon>
        <taxon>Streptosporangiaceae</taxon>
        <taxon>Nonomuraea</taxon>
    </lineage>
</organism>
<sequence length="147" mass="15808">MLAPQEVQNTPGGLLPEGKTWYKEKNRGMPDSWSQFINPAETKTVARLLKNGTTKGNTVTGSITVRELKAVSAWVSAARIGTEHDGMKISYTLTLSSAGLVSRVRSTYALAEDGTTYTSTVDSRYTGWGSKVSVKTSAAAAVTTKFR</sequence>
<gene>
    <name evidence="1" type="ORF">HD597_004170</name>
</gene>
<name>A0A9X2GG05_9ACTN</name>
<reference evidence="1" key="1">
    <citation type="submission" date="2022-06" db="EMBL/GenBank/DDBJ databases">
        <title>Sequencing the genomes of 1000 actinobacteria strains.</title>
        <authorList>
            <person name="Klenk H.-P."/>
        </authorList>
    </citation>
    <scope>NUCLEOTIDE SEQUENCE</scope>
    <source>
        <strain evidence="1">DSM 46694</strain>
    </source>
</reference>
<protein>
    <submittedName>
        <fullName evidence="1">Uncharacterized protein</fullName>
    </submittedName>
</protein>
<accession>A0A9X2GG05</accession>
<comment type="caution">
    <text evidence="1">The sequence shown here is derived from an EMBL/GenBank/DDBJ whole genome shotgun (WGS) entry which is preliminary data.</text>
</comment>